<protein>
    <submittedName>
        <fullName evidence="2">Uncharacterized protein</fullName>
    </submittedName>
</protein>
<name>A0A5J9TB53_9POAL</name>
<comment type="caution">
    <text evidence="2">The sequence shown here is derived from an EMBL/GenBank/DDBJ whole genome shotgun (WGS) entry which is preliminary data.</text>
</comment>
<dbReference type="Gramene" id="TVU08542">
    <property type="protein sequence ID" value="TVU08542"/>
    <property type="gene ID" value="EJB05_41950"/>
</dbReference>
<dbReference type="EMBL" id="RWGY01000039">
    <property type="protein sequence ID" value="TVU08542.1"/>
    <property type="molecule type" value="Genomic_DNA"/>
</dbReference>
<proteinExistence type="predicted"/>
<keyword evidence="1" id="KW-0732">Signal</keyword>
<gene>
    <name evidence="2" type="ORF">EJB05_41950</name>
</gene>
<evidence type="ECO:0000256" key="1">
    <source>
        <dbReference type="SAM" id="SignalP"/>
    </source>
</evidence>
<dbReference type="Proteomes" id="UP000324897">
    <property type="component" value="Chromosome 3"/>
</dbReference>
<reference evidence="2 3" key="1">
    <citation type="journal article" date="2019" name="Sci. Rep.">
        <title>A high-quality genome of Eragrostis curvula grass provides insights into Poaceae evolution and supports new strategies to enhance forage quality.</title>
        <authorList>
            <person name="Carballo J."/>
            <person name="Santos B.A.C.M."/>
            <person name="Zappacosta D."/>
            <person name="Garbus I."/>
            <person name="Selva J.P."/>
            <person name="Gallo C.A."/>
            <person name="Diaz A."/>
            <person name="Albertini E."/>
            <person name="Caccamo M."/>
            <person name="Echenique V."/>
        </authorList>
    </citation>
    <scope>NUCLEOTIDE SEQUENCE [LARGE SCALE GENOMIC DNA]</scope>
    <source>
        <strain evidence="3">cv. Victoria</strain>
        <tissue evidence="2">Leaf</tissue>
    </source>
</reference>
<keyword evidence="3" id="KW-1185">Reference proteome</keyword>
<dbReference type="AlphaFoldDB" id="A0A5J9TB53"/>
<feature type="chain" id="PRO_5023888208" evidence="1">
    <location>
        <begin position="25"/>
        <end position="82"/>
    </location>
</feature>
<evidence type="ECO:0000313" key="2">
    <source>
        <dbReference type="EMBL" id="TVU08542.1"/>
    </source>
</evidence>
<feature type="signal peptide" evidence="1">
    <location>
        <begin position="1"/>
        <end position="24"/>
    </location>
</feature>
<organism evidence="2 3">
    <name type="scientific">Eragrostis curvula</name>
    <name type="common">weeping love grass</name>
    <dbReference type="NCBI Taxonomy" id="38414"/>
    <lineage>
        <taxon>Eukaryota</taxon>
        <taxon>Viridiplantae</taxon>
        <taxon>Streptophyta</taxon>
        <taxon>Embryophyta</taxon>
        <taxon>Tracheophyta</taxon>
        <taxon>Spermatophyta</taxon>
        <taxon>Magnoliopsida</taxon>
        <taxon>Liliopsida</taxon>
        <taxon>Poales</taxon>
        <taxon>Poaceae</taxon>
        <taxon>PACMAD clade</taxon>
        <taxon>Chloridoideae</taxon>
        <taxon>Eragrostideae</taxon>
        <taxon>Eragrostidinae</taxon>
        <taxon>Eragrostis</taxon>
    </lineage>
</organism>
<evidence type="ECO:0000313" key="3">
    <source>
        <dbReference type="Proteomes" id="UP000324897"/>
    </source>
</evidence>
<sequence>MATTAPSLFVCLLLCLCCASCLRAHEDQLAAGAGAGGYRVRAVTVDQGGARLRAQLAAVAGGGNVSAAGYGEDVQNLDVYAS</sequence>
<accession>A0A5J9TB53</accession>